<dbReference type="InterPro" id="IPR036237">
    <property type="entry name" value="Xyl_isomerase-like_sf"/>
</dbReference>
<evidence type="ECO:0000313" key="2">
    <source>
        <dbReference type="Proteomes" id="UP000245263"/>
    </source>
</evidence>
<name>A0ABM7UGB8_9LEPT</name>
<accession>A0ABM7UGB8</accession>
<dbReference type="Proteomes" id="UP000245263">
    <property type="component" value="Chromosome 1"/>
</dbReference>
<dbReference type="Gene3D" id="3.20.20.150">
    <property type="entry name" value="Divalent-metal-dependent TIM barrel enzymes"/>
    <property type="match status" value="1"/>
</dbReference>
<dbReference type="SUPFAM" id="SSF51658">
    <property type="entry name" value="Xylose isomerase-like"/>
    <property type="match status" value="1"/>
</dbReference>
<dbReference type="Pfam" id="PF05114">
    <property type="entry name" value="MbnB_TglH_ChrH"/>
    <property type="match status" value="1"/>
</dbReference>
<evidence type="ECO:0000313" key="1">
    <source>
        <dbReference type="EMBL" id="BDA77520.1"/>
    </source>
</evidence>
<gene>
    <name evidence="1" type="ORF">LPTSP3_g04500</name>
</gene>
<reference evidence="1 2" key="1">
    <citation type="submission" date="2021-08" db="EMBL/GenBank/DDBJ databases">
        <title>Complete genome sequence of Leptospira kobayashii strain E30.</title>
        <authorList>
            <person name="Nakao R."/>
            <person name="Nakamura S."/>
            <person name="Masuzawa T."/>
            <person name="Koizumi N."/>
        </authorList>
    </citation>
    <scope>NUCLEOTIDE SEQUENCE [LARGE SCALE GENOMIC DNA]</scope>
    <source>
        <strain evidence="1 2">E30</strain>
    </source>
</reference>
<dbReference type="PANTHER" id="PTHR42194">
    <property type="entry name" value="UPF0276 PROTEIN HI_1600"/>
    <property type="match status" value="1"/>
</dbReference>
<dbReference type="NCBIfam" id="NF003818">
    <property type="entry name" value="PRK05409.1"/>
    <property type="match status" value="1"/>
</dbReference>
<proteinExistence type="predicted"/>
<dbReference type="EMBL" id="AP025028">
    <property type="protein sequence ID" value="BDA77520.1"/>
    <property type="molecule type" value="Genomic_DNA"/>
</dbReference>
<keyword evidence="2" id="KW-1185">Reference proteome</keyword>
<sequence>MERLTSIYGVGLRREHYPYLLENPDTGIDWFEVISENYMSTEGRPMSVLEFIRKDYPVACHGVGISLGSATGIDSNYLRDLKQLIDRVEPFLVSDHLAWNVQNKTRLHELVPVPYNEECLEVITNHIDYVQNELQRQIAVENISAYFNYKSSSMNEWEFLSQLVRRTGCSLLLDINNIYVNAKNFHFDPMAFIEHIPKESISQIHLAGFTDMGNFLFDTHAEPVHREVWNLFEASLAYIPENIPIMIEWDEDVPEFHRLEEELNKAREIMNKRYKNETEKTSKSVF</sequence>
<protein>
    <submittedName>
        <fullName evidence="1">UPF0276 protein</fullName>
    </submittedName>
</protein>
<dbReference type="InterPro" id="IPR007801">
    <property type="entry name" value="MbnB/TglH/ChrH"/>
</dbReference>
<dbReference type="RefSeq" id="WP_242935318.1">
    <property type="nucleotide sequence ID" value="NZ_AP025028.1"/>
</dbReference>
<dbReference type="PANTHER" id="PTHR42194:SF1">
    <property type="entry name" value="UPF0276 PROTEIN HI_1600"/>
    <property type="match status" value="1"/>
</dbReference>
<organism evidence="1 2">
    <name type="scientific">Leptospira kobayashii</name>
    <dbReference type="NCBI Taxonomy" id="1917830"/>
    <lineage>
        <taxon>Bacteria</taxon>
        <taxon>Pseudomonadati</taxon>
        <taxon>Spirochaetota</taxon>
        <taxon>Spirochaetia</taxon>
        <taxon>Leptospirales</taxon>
        <taxon>Leptospiraceae</taxon>
        <taxon>Leptospira</taxon>
    </lineage>
</organism>